<dbReference type="AlphaFoldDB" id="A0A9W7TZK9"/>
<dbReference type="Proteomes" id="UP000480854">
    <property type="component" value="Unassembled WGS sequence"/>
</dbReference>
<accession>A0A9W7TZK9</accession>
<reference evidence="2 3" key="1">
    <citation type="submission" date="2018-07" db="EMBL/GenBank/DDBJ databases">
        <title>Genome sequence of Azospirillum sp. ATCC 49961.</title>
        <authorList>
            <person name="Sant'Anna F.H."/>
            <person name="Baldani J.I."/>
            <person name="Zilli J.E."/>
            <person name="Reis V.M."/>
            <person name="Hartmann A."/>
            <person name="Cruz L."/>
            <person name="de Souza E.M."/>
            <person name="de Oliveira Pedrosa F."/>
            <person name="Passaglia L.M.P."/>
        </authorList>
    </citation>
    <scope>NUCLEOTIDE SEQUENCE [LARGE SCALE GENOMIC DNA]</scope>
    <source>
        <strain evidence="2 3">ATCC 49961</strain>
    </source>
</reference>
<evidence type="ECO:0000313" key="2">
    <source>
        <dbReference type="EMBL" id="KAA0681769.1"/>
    </source>
</evidence>
<dbReference type="RefSeq" id="WP_149468431.1">
    <property type="nucleotide sequence ID" value="NZ_QOKW01000005.1"/>
</dbReference>
<feature type="region of interest" description="Disordered" evidence="1">
    <location>
        <begin position="147"/>
        <end position="166"/>
    </location>
</feature>
<dbReference type="OrthoDB" id="6862397at2"/>
<comment type="caution">
    <text evidence="2">The sequence shown here is derived from an EMBL/GenBank/DDBJ whole genome shotgun (WGS) entry which is preliminary data.</text>
</comment>
<dbReference type="EMBL" id="QOKW01000005">
    <property type="protein sequence ID" value="KAA0681769.1"/>
    <property type="molecule type" value="Genomic_DNA"/>
</dbReference>
<name>A0A9W7TZK9_9PROT</name>
<evidence type="ECO:0000313" key="3">
    <source>
        <dbReference type="Proteomes" id="UP000480854"/>
    </source>
</evidence>
<dbReference type="InterPro" id="IPR021312">
    <property type="entry name" value="DUF2889"/>
</dbReference>
<protein>
    <submittedName>
        <fullName evidence="2">DUF2889 domain-containing protein</fullName>
    </submittedName>
</protein>
<sequence length="206" mass="22929">MPLSEPAAREPIHTREVTCRGYRRTDGLWDVEGHLTDVKSYAFNTDQRGQILPGDPVHGMWIRLTVDNDLTVHAVEAVTEKSPYRTCGSVTPNFQRLVGLKIGPGWTRSVKERLGGVQGCTHLVELLGPVATTAFQTIYPILAREQAEKAKGRTPGSTEADGKEDMLRTKRPVLLNTCHIFDSNGEVVRKNWPDHYTGDRPRDAAD</sequence>
<keyword evidence="3" id="KW-1185">Reference proteome</keyword>
<gene>
    <name evidence="2" type="ORF">DS843_08285</name>
</gene>
<proteinExistence type="predicted"/>
<organism evidence="2 3">
    <name type="scientific">Roseomonas genomospecies 6</name>
    <dbReference type="NCBI Taxonomy" id="214106"/>
    <lineage>
        <taxon>Bacteria</taxon>
        <taxon>Pseudomonadati</taxon>
        <taxon>Pseudomonadota</taxon>
        <taxon>Alphaproteobacteria</taxon>
        <taxon>Acetobacterales</taxon>
        <taxon>Roseomonadaceae</taxon>
        <taxon>Roseomonas</taxon>
    </lineage>
</organism>
<dbReference type="Pfam" id="PF11136">
    <property type="entry name" value="DUF2889"/>
    <property type="match status" value="1"/>
</dbReference>
<evidence type="ECO:0000256" key="1">
    <source>
        <dbReference type="SAM" id="MobiDB-lite"/>
    </source>
</evidence>